<evidence type="ECO:0000256" key="1">
    <source>
        <dbReference type="ARBA" id="ARBA00004141"/>
    </source>
</evidence>
<feature type="domain" description="ABC-2 type transporter transmembrane" evidence="7">
    <location>
        <begin position="228"/>
        <end position="380"/>
    </location>
</feature>
<evidence type="ECO:0000256" key="4">
    <source>
        <dbReference type="ARBA" id="ARBA00023136"/>
    </source>
</evidence>
<keyword evidence="2 5" id="KW-0812">Transmembrane</keyword>
<feature type="transmembrane region" description="Helical" evidence="5">
    <location>
        <begin position="363"/>
        <end position="380"/>
    </location>
</feature>
<dbReference type="GO" id="GO:0005319">
    <property type="term" value="F:lipid transporter activity"/>
    <property type="evidence" value="ECO:0007669"/>
    <property type="project" value="TreeGrafter"/>
</dbReference>
<evidence type="ECO:0000313" key="8">
    <source>
        <dbReference type="EMBL" id="GMR52574.1"/>
    </source>
</evidence>
<evidence type="ECO:0000313" key="9">
    <source>
        <dbReference type="Proteomes" id="UP001328107"/>
    </source>
</evidence>
<dbReference type="InterPro" id="IPR026082">
    <property type="entry name" value="ABCA"/>
</dbReference>
<dbReference type="Proteomes" id="UP001328107">
    <property type="component" value="Unassembled WGS sequence"/>
</dbReference>
<evidence type="ECO:0000259" key="7">
    <source>
        <dbReference type="Pfam" id="PF12698"/>
    </source>
</evidence>
<feature type="transmembrane region" description="Helical" evidence="5">
    <location>
        <begin position="310"/>
        <end position="332"/>
    </location>
</feature>
<dbReference type="PANTHER" id="PTHR19229">
    <property type="entry name" value="ATP-BINDING CASSETTE TRANSPORTER SUBFAMILY A ABCA"/>
    <property type="match status" value="1"/>
</dbReference>
<dbReference type="GO" id="GO:0140359">
    <property type="term" value="F:ABC-type transporter activity"/>
    <property type="evidence" value="ECO:0007669"/>
    <property type="project" value="InterPro"/>
</dbReference>
<name>A0AAN5I5T9_9BILA</name>
<dbReference type="AlphaFoldDB" id="A0AAN5I5T9"/>
<feature type="non-terminal residue" evidence="8">
    <location>
        <position position="1"/>
    </location>
</feature>
<feature type="signal peptide" evidence="6">
    <location>
        <begin position="1"/>
        <end position="22"/>
    </location>
</feature>
<reference evidence="9" key="1">
    <citation type="submission" date="2022-10" db="EMBL/GenBank/DDBJ databases">
        <title>Genome assembly of Pristionchus species.</title>
        <authorList>
            <person name="Yoshida K."/>
            <person name="Sommer R.J."/>
        </authorList>
    </citation>
    <scope>NUCLEOTIDE SEQUENCE [LARGE SCALE GENOMIC DNA]</scope>
    <source>
        <strain evidence="9">RS5460</strain>
    </source>
</reference>
<protein>
    <recommendedName>
        <fullName evidence="7">ABC-2 type transporter transmembrane domain-containing protein</fullName>
    </recommendedName>
</protein>
<organism evidence="8 9">
    <name type="scientific">Pristionchus mayeri</name>
    <dbReference type="NCBI Taxonomy" id="1317129"/>
    <lineage>
        <taxon>Eukaryota</taxon>
        <taxon>Metazoa</taxon>
        <taxon>Ecdysozoa</taxon>
        <taxon>Nematoda</taxon>
        <taxon>Chromadorea</taxon>
        <taxon>Rhabditida</taxon>
        <taxon>Rhabditina</taxon>
        <taxon>Diplogasteromorpha</taxon>
        <taxon>Diplogasteroidea</taxon>
        <taxon>Neodiplogasteridae</taxon>
        <taxon>Pristionchus</taxon>
    </lineage>
</organism>
<feature type="chain" id="PRO_5043036875" description="ABC-2 type transporter transmembrane domain-containing protein" evidence="6">
    <location>
        <begin position="23"/>
        <end position="390"/>
    </location>
</feature>
<proteinExistence type="predicted"/>
<dbReference type="InterPro" id="IPR013525">
    <property type="entry name" value="ABC2_TM"/>
</dbReference>
<feature type="transmembrane region" description="Helical" evidence="5">
    <location>
        <begin position="279"/>
        <end position="301"/>
    </location>
</feature>
<comment type="caution">
    <text evidence="8">The sequence shown here is derived from an EMBL/GenBank/DDBJ whole genome shotgun (WGS) entry which is preliminary data.</text>
</comment>
<keyword evidence="4 5" id="KW-0472">Membrane</keyword>
<comment type="subcellular location">
    <subcellularLocation>
        <location evidence="1">Membrane</location>
        <topology evidence="1">Multi-pass membrane protein</topology>
    </subcellularLocation>
</comment>
<evidence type="ECO:0000256" key="2">
    <source>
        <dbReference type="ARBA" id="ARBA00022692"/>
    </source>
</evidence>
<feature type="transmembrane region" description="Helical" evidence="5">
    <location>
        <begin position="232"/>
        <end position="250"/>
    </location>
</feature>
<feature type="non-terminal residue" evidence="8">
    <location>
        <position position="390"/>
    </location>
</feature>
<feature type="transmembrane region" description="Helical" evidence="5">
    <location>
        <begin position="338"/>
        <end position="356"/>
    </location>
</feature>
<evidence type="ECO:0000256" key="6">
    <source>
        <dbReference type="SAM" id="SignalP"/>
    </source>
</evidence>
<dbReference type="GO" id="GO:0016020">
    <property type="term" value="C:membrane"/>
    <property type="evidence" value="ECO:0007669"/>
    <property type="project" value="UniProtKB-SubCell"/>
</dbReference>
<evidence type="ECO:0000256" key="3">
    <source>
        <dbReference type="ARBA" id="ARBA00022989"/>
    </source>
</evidence>
<keyword evidence="9" id="KW-1185">Reference proteome</keyword>
<dbReference type="Pfam" id="PF12698">
    <property type="entry name" value="ABC2_membrane_3"/>
    <property type="match status" value="1"/>
</dbReference>
<dbReference type="EMBL" id="BTRK01000005">
    <property type="protein sequence ID" value="GMR52574.1"/>
    <property type="molecule type" value="Genomic_DNA"/>
</dbReference>
<sequence length="390" mass="44117">SIRFHILFIIAVVVSSKPLSEGKMQLLLFLWKSWKTFLRSRGWLATQCLVTLVCWAIAAFVLHKIATTFPLAEMIHNGDVDLRSMDYDEETQEIPEKTLTKLPYKCLNSSECDAFLTSICEPIQLTKKAQGSGTNCHPVDNPYLDGTLFIREFTDSSIDMEFSTHAPCLHQPPQLASDQFNDGIDIPWGCTAPPVFRQIAQEFGNLSQLSVRTLQMPRSFPSAFSYSEINNVLLFLYLIPIIFFTIQAATDVSEEANSMIKDYLLSMGMNRTSYFLHHFIFHFIKSWISVVILSAIIGFIFDSVVISSQLLLLFTLALASWISLSILVGSLFKRPGNAAILIIFLWIGMFLLYYMVNVQRTEFVSILFSLNPLTAISLAIDARREADFRG</sequence>
<keyword evidence="3 5" id="KW-1133">Transmembrane helix</keyword>
<keyword evidence="6" id="KW-0732">Signal</keyword>
<accession>A0AAN5I5T9</accession>
<evidence type="ECO:0000256" key="5">
    <source>
        <dbReference type="SAM" id="Phobius"/>
    </source>
</evidence>
<feature type="transmembrane region" description="Helical" evidence="5">
    <location>
        <begin position="40"/>
        <end position="62"/>
    </location>
</feature>
<dbReference type="PANTHER" id="PTHR19229:SF260">
    <property type="entry name" value="ABC TRANSPORTER DOMAIN-CONTAINING PROTEIN"/>
    <property type="match status" value="1"/>
</dbReference>
<gene>
    <name evidence="8" type="ORF">PMAYCL1PPCAC_22769</name>
</gene>